<dbReference type="Proteomes" id="UP000594342">
    <property type="component" value="Unassembled WGS sequence"/>
</dbReference>
<keyword evidence="3 5" id="KW-0863">Zinc-finger</keyword>
<comment type="caution">
    <text evidence="8">The sequence shown here is derived from an EMBL/GenBank/DDBJ whole genome shotgun (WGS) entry which is preliminary data.</text>
</comment>
<dbReference type="SMART" id="SM00355">
    <property type="entry name" value="ZnF_C2H2"/>
    <property type="match status" value="2"/>
</dbReference>
<keyword evidence="6" id="KW-0175">Coiled coil</keyword>
<feature type="domain" description="C2H2-type" evidence="7">
    <location>
        <begin position="36"/>
        <end position="63"/>
    </location>
</feature>
<dbReference type="GO" id="GO:0000981">
    <property type="term" value="F:DNA-binding transcription factor activity, RNA polymerase II-specific"/>
    <property type="evidence" value="ECO:0007669"/>
    <property type="project" value="TreeGrafter"/>
</dbReference>
<dbReference type="PANTHER" id="PTHR24394:SF44">
    <property type="entry name" value="ZINC FINGER PROTEIN 271-LIKE"/>
    <property type="match status" value="1"/>
</dbReference>
<dbReference type="EMBL" id="UPSH01000001">
    <property type="protein sequence ID" value="VBB17548.1"/>
    <property type="molecule type" value="Genomic_DNA"/>
</dbReference>
<dbReference type="InterPro" id="IPR013087">
    <property type="entry name" value="Znf_C2H2_type"/>
</dbReference>
<evidence type="ECO:0000256" key="6">
    <source>
        <dbReference type="SAM" id="Coils"/>
    </source>
</evidence>
<sequence>MGDFVCDICSKAFNRKAHLEYHVSREVCTAVGKEKYKCKFCDKGFTTSTSMYRHMKHTCGVKKDEDSKRDEIFERLLELEKKNERLEKEVVTLRKTVKKASTKPNITNNNTQNINNGIVANINLIGYGKEDLSKIDKKEILKAINAGFDSTVKLTETLHFNPKYPEYHNVYITNVKDKYAMKFDGKEWNLTMKDDLINTIYDDKKNYIEENMDEFIESLSLSKRQALKRWLDTDDENERISKIKSDIKLLLYNKRNIVLDKHQVNTVVKTIKQSNKSKSRKVTKDDISDDDS</sequence>
<dbReference type="PROSITE" id="PS50157">
    <property type="entry name" value="ZINC_FINGER_C2H2_2"/>
    <property type="match status" value="2"/>
</dbReference>
<keyword evidence="9" id="KW-1185">Reference proteome</keyword>
<evidence type="ECO:0000256" key="3">
    <source>
        <dbReference type="ARBA" id="ARBA00022771"/>
    </source>
</evidence>
<evidence type="ECO:0000259" key="7">
    <source>
        <dbReference type="PROSITE" id="PS50157"/>
    </source>
</evidence>
<organism evidence="8 9">
    <name type="scientific">Yasminevirus sp. GU-2018</name>
    <dbReference type="NCBI Taxonomy" id="2420051"/>
    <lineage>
        <taxon>Viruses</taxon>
        <taxon>Varidnaviria</taxon>
        <taxon>Bamfordvirae</taxon>
        <taxon>Nucleocytoviricota</taxon>
        <taxon>Megaviricetes</taxon>
        <taxon>Imitervirales</taxon>
        <taxon>Mimiviridae</taxon>
        <taxon>Klosneuvirinae</taxon>
        <taxon>Yasminevirus</taxon>
        <taxon>Yasminevirus saudimassiliense</taxon>
    </lineage>
</organism>
<evidence type="ECO:0000256" key="5">
    <source>
        <dbReference type="PROSITE-ProRule" id="PRU00042"/>
    </source>
</evidence>
<evidence type="ECO:0000313" key="8">
    <source>
        <dbReference type="EMBL" id="VBB17548.1"/>
    </source>
</evidence>
<feature type="domain" description="C2H2-type" evidence="7">
    <location>
        <begin position="4"/>
        <end position="35"/>
    </location>
</feature>
<proteinExistence type="predicted"/>
<gene>
    <name evidence="8" type="ORF">YASMINEVIRUS_10</name>
</gene>
<accession>A0A5K0U6I5</accession>
<dbReference type="Pfam" id="PF00096">
    <property type="entry name" value="zf-C2H2"/>
    <property type="match status" value="1"/>
</dbReference>
<evidence type="ECO:0000313" key="9">
    <source>
        <dbReference type="Proteomes" id="UP000594342"/>
    </source>
</evidence>
<dbReference type="GO" id="GO:0008270">
    <property type="term" value="F:zinc ion binding"/>
    <property type="evidence" value="ECO:0007669"/>
    <property type="project" value="UniProtKB-KW"/>
</dbReference>
<dbReference type="Gene3D" id="3.30.160.60">
    <property type="entry name" value="Classic Zinc Finger"/>
    <property type="match status" value="1"/>
</dbReference>
<keyword evidence="1" id="KW-0479">Metal-binding</keyword>
<evidence type="ECO:0000256" key="4">
    <source>
        <dbReference type="ARBA" id="ARBA00022833"/>
    </source>
</evidence>
<keyword evidence="4" id="KW-0862">Zinc</keyword>
<evidence type="ECO:0000256" key="1">
    <source>
        <dbReference type="ARBA" id="ARBA00022723"/>
    </source>
</evidence>
<keyword evidence="2" id="KW-0677">Repeat</keyword>
<dbReference type="SUPFAM" id="SSF57667">
    <property type="entry name" value="beta-beta-alpha zinc fingers"/>
    <property type="match status" value="1"/>
</dbReference>
<name>A0A5K0U6I5_9VIRU</name>
<dbReference type="InterPro" id="IPR036236">
    <property type="entry name" value="Znf_C2H2_sf"/>
</dbReference>
<reference evidence="8 9" key="1">
    <citation type="submission" date="2018-10" db="EMBL/GenBank/DDBJ databases">
        <authorList>
            <consortium name="IHU Genomes"/>
        </authorList>
    </citation>
    <scope>NUCLEOTIDE SEQUENCE [LARGE SCALE GENOMIC DNA]</scope>
    <source>
        <strain evidence="8 9">A1</strain>
    </source>
</reference>
<dbReference type="Pfam" id="PF13894">
    <property type="entry name" value="zf-C2H2_4"/>
    <property type="match status" value="1"/>
</dbReference>
<evidence type="ECO:0000256" key="2">
    <source>
        <dbReference type="ARBA" id="ARBA00022737"/>
    </source>
</evidence>
<dbReference type="PANTHER" id="PTHR24394">
    <property type="entry name" value="ZINC FINGER PROTEIN"/>
    <property type="match status" value="1"/>
</dbReference>
<feature type="coiled-coil region" evidence="6">
    <location>
        <begin position="69"/>
        <end position="103"/>
    </location>
</feature>
<protein>
    <recommendedName>
        <fullName evidence="7">C2H2-type domain-containing protein</fullName>
    </recommendedName>
</protein>